<dbReference type="PANTHER" id="PTHR34590:SF5">
    <property type="entry name" value="OS04G0586500 PROTEIN"/>
    <property type="match status" value="1"/>
</dbReference>
<feature type="region of interest" description="Disordered" evidence="13">
    <location>
        <begin position="617"/>
        <end position="663"/>
    </location>
</feature>
<keyword evidence="2" id="KW-0723">Serine/threonine-protein kinase</keyword>
<evidence type="ECO:0000259" key="16">
    <source>
        <dbReference type="Pfam" id="PF12819"/>
    </source>
</evidence>
<sequence>MLDTPLVASICASIMRNRLLEHFSCFLLLVSVIHVVLAANYDPPDKIFLNCGANGETSDDDDGREWTSDMNSKFAISVGNSLASDAATQKPSVPTTPYMSARIFQSDFTYSFPVSSGRKFVRLYFYPADYDNHTAKHGVFSLHIGPYTLLKNFSAFETANNLNYDFFSKEYSVNTESGALNVTFTPDPNTPDSYAFINGIEIVSHPDIYSSSGTSMLVGASTSFDIGNTTVLENVYRLNVGGQAISAKGDTGLFRRWADDTAYIYGSAIGIPVAADQNITISYPSGFPDYVAPVEVYKTARAMLPNPQTNLGFNLSWYFDVDTGFSYLVRLHFCEIAPDKTKPNQRVFEIFINNQSAEAAADVILWASASKVPVYKDYVVYLSNETPRQDLWLALHPNTYMKPNDYNAILNGVEIFKVNTSGGNLAGSLPNPIPMQPVIDPSRVLPRNSGKSDNKGGIIGGAIAGALAGIVFVGLIACFIARKGNRRKNQNSNDRTSNWLPLSLYGSSDTSDTTGKTYGSYATSIPSNLGRHFTFAEIQAATDNFDEARLVGVGGFGKVYRGEIDGGRTKVAIKRGNPLSDQVGEIAVKCVADEGIHRPSMGDVLWNLEFALQLQESAGEGEGSVDMENEEMPLNGKSKELDENVTEDSTSITGQSLASADSDGLTASAVFSQIINPNGR</sequence>
<evidence type="ECO:0000256" key="12">
    <source>
        <dbReference type="PROSITE-ProRule" id="PRU10141"/>
    </source>
</evidence>
<feature type="domain" description="Malectin-like" evidence="16">
    <location>
        <begin position="49"/>
        <end position="418"/>
    </location>
</feature>
<keyword evidence="6 12" id="KW-0547">Nucleotide-binding</keyword>
<dbReference type="InterPro" id="IPR017441">
    <property type="entry name" value="Protein_kinase_ATP_BS"/>
</dbReference>
<evidence type="ECO:0000256" key="1">
    <source>
        <dbReference type="ARBA" id="ARBA00004479"/>
    </source>
</evidence>
<keyword evidence="8 12" id="KW-0067">ATP-binding</keyword>
<accession>A0AAD5BX21</accession>
<feature type="binding site" evidence="12">
    <location>
        <position position="574"/>
    </location>
    <ligand>
        <name>ATP</name>
        <dbReference type="ChEBI" id="CHEBI:30616"/>
    </ligand>
</feature>
<dbReference type="EMBL" id="JAMZMK010010572">
    <property type="protein sequence ID" value="KAI7731032.1"/>
    <property type="molecule type" value="Genomic_DNA"/>
</dbReference>
<dbReference type="GO" id="GO:0004714">
    <property type="term" value="F:transmembrane receptor protein tyrosine kinase activity"/>
    <property type="evidence" value="ECO:0007669"/>
    <property type="project" value="InterPro"/>
</dbReference>
<dbReference type="PROSITE" id="PS00107">
    <property type="entry name" value="PROTEIN_KINASE_ATP"/>
    <property type="match status" value="1"/>
</dbReference>
<keyword evidence="5 15" id="KW-0732">Signal</keyword>
<evidence type="ECO:0000256" key="5">
    <source>
        <dbReference type="ARBA" id="ARBA00022729"/>
    </source>
</evidence>
<evidence type="ECO:0000256" key="7">
    <source>
        <dbReference type="ARBA" id="ARBA00022777"/>
    </source>
</evidence>
<dbReference type="Gene3D" id="3.30.200.20">
    <property type="entry name" value="Phosphorylase Kinase, domain 1"/>
    <property type="match status" value="1"/>
</dbReference>
<keyword evidence="4 14" id="KW-0812">Transmembrane</keyword>
<keyword evidence="9 14" id="KW-1133">Transmembrane helix</keyword>
<proteinExistence type="predicted"/>
<dbReference type="GO" id="GO:0016020">
    <property type="term" value="C:membrane"/>
    <property type="evidence" value="ECO:0007669"/>
    <property type="project" value="UniProtKB-SubCell"/>
</dbReference>
<dbReference type="FunFam" id="2.60.120.430:FF:000007">
    <property type="entry name" value="FERONIA receptor-like kinase"/>
    <property type="match status" value="1"/>
</dbReference>
<comment type="caution">
    <text evidence="17">The sequence shown here is derived from an EMBL/GenBank/DDBJ whole genome shotgun (WGS) entry which is preliminary data.</text>
</comment>
<keyword evidence="11" id="KW-0325">Glycoprotein</keyword>
<dbReference type="GO" id="GO:0004674">
    <property type="term" value="F:protein serine/threonine kinase activity"/>
    <property type="evidence" value="ECO:0007669"/>
    <property type="project" value="UniProtKB-KW"/>
</dbReference>
<dbReference type="InterPro" id="IPR045272">
    <property type="entry name" value="ANXUR1/2-like"/>
</dbReference>
<evidence type="ECO:0000256" key="14">
    <source>
        <dbReference type="SAM" id="Phobius"/>
    </source>
</evidence>
<dbReference type="PANTHER" id="PTHR34590">
    <property type="entry name" value="OS03G0124300 PROTEIN-RELATED"/>
    <property type="match status" value="1"/>
</dbReference>
<comment type="subcellular location">
    <subcellularLocation>
        <location evidence="1">Membrane</location>
        <topology evidence="1">Single-pass type I membrane protein</topology>
    </subcellularLocation>
</comment>
<evidence type="ECO:0000313" key="18">
    <source>
        <dbReference type="Proteomes" id="UP001206925"/>
    </source>
</evidence>
<dbReference type="GO" id="GO:0005524">
    <property type="term" value="F:ATP binding"/>
    <property type="evidence" value="ECO:0007669"/>
    <property type="project" value="UniProtKB-UniRule"/>
</dbReference>
<protein>
    <recommendedName>
        <fullName evidence="16">Malectin-like domain-containing protein</fullName>
    </recommendedName>
</protein>
<keyword evidence="7" id="KW-0418">Kinase</keyword>
<evidence type="ECO:0000256" key="3">
    <source>
        <dbReference type="ARBA" id="ARBA00022679"/>
    </source>
</evidence>
<evidence type="ECO:0000256" key="2">
    <source>
        <dbReference type="ARBA" id="ARBA00022527"/>
    </source>
</evidence>
<feature type="signal peptide" evidence="15">
    <location>
        <begin position="1"/>
        <end position="38"/>
    </location>
</feature>
<evidence type="ECO:0000256" key="11">
    <source>
        <dbReference type="ARBA" id="ARBA00023180"/>
    </source>
</evidence>
<reference evidence="17" key="1">
    <citation type="submission" date="2022-06" db="EMBL/GenBank/DDBJ databases">
        <title>Uncovering the hologenomic basis of an extraordinary plant invasion.</title>
        <authorList>
            <person name="Bieker V.C."/>
            <person name="Martin M.D."/>
            <person name="Gilbert T."/>
            <person name="Hodgins K."/>
            <person name="Battlay P."/>
            <person name="Petersen B."/>
            <person name="Wilson J."/>
        </authorList>
    </citation>
    <scope>NUCLEOTIDE SEQUENCE</scope>
    <source>
        <strain evidence="17">AA19_3_7</strain>
        <tissue evidence="17">Leaf</tissue>
    </source>
</reference>
<dbReference type="FunFam" id="2.60.120.430:FF:000003">
    <property type="entry name" value="FERONIA receptor-like kinase"/>
    <property type="match status" value="1"/>
</dbReference>
<keyword evidence="3" id="KW-0808">Transferase</keyword>
<dbReference type="Gene3D" id="2.60.120.430">
    <property type="entry name" value="Galactose-binding lectin"/>
    <property type="match status" value="2"/>
</dbReference>
<evidence type="ECO:0000256" key="10">
    <source>
        <dbReference type="ARBA" id="ARBA00023136"/>
    </source>
</evidence>
<dbReference type="Proteomes" id="UP001206925">
    <property type="component" value="Unassembled WGS sequence"/>
</dbReference>
<dbReference type="Pfam" id="PF12819">
    <property type="entry name" value="Malectin_like"/>
    <property type="match status" value="1"/>
</dbReference>
<evidence type="ECO:0000256" key="4">
    <source>
        <dbReference type="ARBA" id="ARBA00022692"/>
    </source>
</evidence>
<evidence type="ECO:0000256" key="9">
    <source>
        <dbReference type="ARBA" id="ARBA00022989"/>
    </source>
</evidence>
<dbReference type="InterPro" id="IPR024788">
    <property type="entry name" value="Malectin-like_Carb-bd_dom"/>
</dbReference>
<evidence type="ECO:0000256" key="13">
    <source>
        <dbReference type="SAM" id="MobiDB-lite"/>
    </source>
</evidence>
<keyword evidence="18" id="KW-1185">Reference proteome</keyword>
<feature type="compositionally biased region" description="Polar residues" evidence="13">
    <location>
        <begin position="647"/>
        <end position="659"/>
    </location>
</feature>
<feature type="transmembrane region" description="Helical" evidence="14">
    <location>
        <begin position="458"/>
        <end position="481"/>
    </location>
</feature>
<dbReference type="SUPFAM" id="SSF56112">
    <property type="entry name" value="Protein kinase-like (PK-like)"/>
    <property type="match status" value="1"/>
</dbReference>
<organism evidence="17 18">
    <name type="scientific">Ambrosia artemisiifolia</name>
    <name type="common">Common ragweed</name>
    <dbReference type="NCBI Taxonomy" id="4212"/>
    <lineage>
        <taxon>Eukaryota</taxon>
        <taxon>Viridiplantae</taxon>
        <taxon>Streptophyta</taxon>
        <taxon>Embryophyta</taxon>
        <taxon>Tracheophyta</taxon>
        <taxon>Spermatophyta</taxon>
        <taxon>Magnoliopsida</taxon>
        <taxon>eudicotyledons</taxon>
        <taxon>Gunneridae</taxon>
        <taxon>Pentapetalae</taxon>
        <taxon>asterids</taxon>
        <taxon>campanulids</taxon>
        <taxon>Asterales</taxon>
        <taxon>Asteraceae</taxon>
        <taxon>Asteroideae</taxon>
        <taxon>Heliantheae alliance</taxon>
        <taxon>Heliantheae</taxon>
        <taxon>Ambrosia</taxon>
    </lineage>
</organism>
<dbReference type="InterPro" id="IPR011009">
    <property type="entry name" value="Kinase-like_dom_sf"/>
</dbReference>
<keyword evidence="10 14" id="KW-0472">Membrane</keyword>
<evidence type="ECO:0000313" key="17">
    <source>
        <dbReference type="EMBL" id="KAI7731032.1"/>
    </source>
</evidence>
<feature type="chain" id="PRO_5042081814" description="Malectin-like domain-containing protein" evidence="15">
    <location>
        <begin position="39"/>
        <end position="680"/>
    </location>
</feature>
<name>A0AAD5BX21_AMBAR</name>
<evidence type="ECO:0000256" key="8">
    <source>
        <dbReference type="ARBA" id="ARBA00022840"/>
    </source>
</evidence>
<gene>
    <name evidence="17" type="ORF">M8C21_029541</name>
</gene>
<evidence type="ECO:0000256" key="15">
    <source>
        <dbReference type="SAM" id="SignalP"/>
    </source>
</evidence>
<dbReference type="AlphaFoldDB" id="A0AAD5BX21"/>
<evidence type="ECO:0000256" key="6">
    <source>
        <dbReference type="ARBA" id="ARBA00022741"/>
    </source>
</evidence>